<dbReference type="Ensembl" id="ENSLLET00000013775.1">
    <property type="protein sequence ID" value="ENSLLEP00000013258.1"/>
    <property type="gene ID" value="ENSLLEG00000008371.1"/>
</dbReference>
<evidence type="ECO:0000313" key="1">
    <source>
        <dbReference type="Ensembl" id="ENSLLEP00000013258.1"/>
    </source>
</evidence>
<dbReference type="OrthoDB" id="406368at2759"/>
<accession>A0A8C5MK18</accession>
<dbReference type="Pfam" id="PF07004">
    <property type="entry name" value="SHIPPO-rpt"/>
    <property type="match status" value="5"/>
</dbReference>
<organism evidence="1 2">
    <name type="scientific">Leptobrachium leishanense</name>
    <name type="common">Leishan spiny toad</name>
    <dbReference type="NCBI Taxonomy" id="445787"/>
    <lineage>
        <taxon>Eukaryota</taxon>
        <taxon>Metazoa</taxon>
        <taxon>Chordata</taxon>
        <taxon>Craniata</taxon>
        <taxon>Vertebrata</taxon>
        <taxon>Euteleostomi</taxon>
        <taxon>Amphibia</taxon>
        <taxon>Batrachia</taxon>
        <taxon>Anura</taxon>
        <taxon>Pelobatoidea</taxon>
        <taxon>Megophryidae</taxon>
        <taxon>Leptobrachium</taxon>
    </lineage>
</organism>
<dbReference type="PANTHER" id="PTHR21580">
    <property type="entry name" value="SHIPPO-1-RELATED"/>
    <property type="match status" value="1"/>
</dbReference>
<evidence type="ECO:0000313" key="2">
    <source>
        <dbReference type="Proteomes" id="UP000694569"/>
    </source>
</evidence>
<dbReference type="InterPro" id="IPR051291">
    <property type="entry name" value="CIMAP"/>
</dbReference>
<dbReference type="InterPro" id="IPR010736">
    <property type="entry name" value="SHIPPO-rpt"/>
</dbReference>
<sequence>MYDRATRTLAETLGSTQENVGPGSYDLSGEKMYKTDGYAPFLSLAKRDFGFNVQQTISAAPGPGHYNISTIKDTVKGGHTMKSTEARFKEPASTVPGPGEYELASKDREMFKINRVASPSKQQMRILSHVKKHYKPAPPSIPTPGQAFGYEEAEDGSLVRQLPPKTDDSLGPAYYDEPTSKYAFATLKYKGVHFGKYSGKRTEFEKKEGPGPGEYDLDQESALHYENVNSKKEDKKKYEPFIPRYHEVIALQEEKKGVPGPGNYEIVRHFEKGQTLTKSANIPCPPFLSNAERFLPVKSITPAPGTYNEQRTAFESLKKISSMAQKPFGQTAVRFTQEPRLQQIPGPGSYDIFSHGFVREITKKASYENTCKGGFGSSANRALSILKGDAILTPGPAHYMVKDKIDEPYKHQTSSVFSSGTERLSSQIEAKDSPPPGSYNICKSFEILHSKKRYRPPRTRQAKIKHNSFLSSSPRGLAMKSDFKVPGPGAYNPVISTSQSLFSLSKEERFKELKENTPGPGTYKVHM</sequence>
<dbReference type="Proteomes" id="UP000694569">
    <property type="component" value="Unplaced"/>
</dbReference>
<dbReference type="PANTHER" id="PTHR21580:SF60">
    <property type="entry name" value="SPERM-TAIL PG-RICH REPEAT-CONTAINING PROTEIN 2"/>
    <property type="match status" value="1"/>
</dbReference>
<reference evidence="1" key="1">
    <citation type="submission" date="2025-08" db="UniProtKB">
        <authorList>
            <consortium name="Ensembl"/>
        </authorList>
    </citation>
    <scope>IDENTIFICATION</scope>
</reference>
<gene>
    <name evidence="1" type="primary">STPG2</name>
</gene>
<dbReference type="AlphaFoldDB" id="A0A8C5MK18"/>
<keyword evidence="2" id="KW-1185">Reference proteome</keyword>
<name>A0A8C5MK18_9ANUR</name>
<protein>
    <submittedName>
        <fullName evidence="1">Sperm tail PG-rich repeat containing 2</fullName>
    </submittedName>
</protein>
<reference evidence="1" key="2">
    <citation type="submission" date="2025-09" db="UniProtKB">
        <authorList>
            <consortium name="Ensembl"/>
        </authorList>
    </citation>
    <scope>IDENTIFICATION</scope>
</reference>
<proteinExistence type="predicted"/>
<dbReference type="GeneTree" id="ENSGT00390000001063"/>